<keyword evidence="7" id="KW-0732">Signal</keyword>
<evidence type="ECO:0000313" key="10">
    <source>
        <dbReference type="Proteomes" id="UP001254832"/>
    </source>
</evidence>
<dbReference type="GO" id="GO:0004563">
    <property type="term" value="F:beta-N-acetylhexosaminidase activity"/>
    <property type="evidence" value="ECO:0007669"/>
    <property type="project" value="UniProtKB-EC"/>
</dbReference>
<dbReference type="PROSITE" id="PS51257">
    <property type="entry name" value="PROKAR_LIPOPROTEIN"/>
    <property type="match status" value="1"/>
</dbReference>
<feature type="region of interest" description="Disordered" evidence="6">
    <location>
        <begin position="37"/>
        <end position="100"/>
    </location>
</feature>
<keyword evidence="5 9" id="KW-0326">Glycosidase</keyword>
<proteinExistence type="inferred from homology"/>
<protein>
    <recommendedName>
        <fullName evidence="3">beta-N-acetylhexosaminidase</fullName>
        <ecNumber evidence="3">3.2.1.52</ecNumber>
    </recommendedName>
</protein>
<dbReference type="PANTHER" id="PTHR30480:SF13">
    <property type="entry name" value="BETA-HEXOSAMINIDASE"/>
    <property type="match status" value="1"/>
</dbReference>
<dbReference type="NCBIfam" id="NF003740">
    <property type="entry name" value="PRK05337.1"/>
    <property type="match status" value="1"/>
</dbReference>
<dbReference type="EMBL" id="JAVDTR010000005">
    <property type="protein sequence ID" value="MDR6723819.1"/>
    <property type="molecule type" value="Genomic_DNA"/>
</dbReference>
<dbReference type="InterPro" id="IPR036962">
    <property type="entry name" value="Glyco_hydro_3_N_sf"/>
</dbReference>
<dbReference type="AlphaFoldDB" id="A0AAP5H014"/>
<evidence type="ECO:0000256" key="2">
    <source>
        <dbReference type="ARBA" id="ARBA00005336"/>
    </source>
</evidence>
<feature type="region of interest" description="Disordered" evidence="6">
    <location>
        <begin position="177"/>
        <end position="197"/>
    </location>
</feature>
<keyword evidence="4 9" id="KW-0378">Hydrolase</keyword>
<comment type="catalytic activity">
    <reaction evidence="1">
        <text>Hydrolysis of terminal non-reducing N-acetyl-D-hexosamine residues in N-acetyl-beta-D-hexosaminides.</text>
        <dbReference type="EC" id="3.2.1.52"/>
    </reaction>
</comment>
<dbReference type="RefSeq" id="WP_235540349.1">
    <property type="nucleotide sequence ID" value="NZ_JAVDTR010000005.1"/>
</dbReference>
<evidence type="ECO:0000313" key="9">
    <source>
        <dbReference type="EMBL" id="MDR6723819.1"/>
    </source>
</evidence>
<dbReference type="EC" id="3.2.1.52" evidence="3"/>
<feature type="chain" id="PRO_5042976430" description="beta-N-acetylhexosaminidase" evidence="7">
    <location>
        <begin position="36"/>
        <end position="461"/>
    </location>
</feature>
<dbReference type="GO" id="GO:0009254">
    <property type="term" value="P:peptidoglycan turnover"/>
    <property type="evidence" value="ECO:0007669"/>
    <property type="project" value="TreeGrafter"/>
</dbReference>
<feature type="domain" description="Glycoside hydrolase family 3 N-terminal" evidence="8">
    <location>
        <begin position="106"/>
        <end position="427"/>
    </location>
</feature>
<dbReference type="Pfam" id="PF00933">
    <property type="entry name" value="Glyco_hydro_3"/>
    <property type="match status" value="1"/>
</dbReference>
<comment type="caution">
    <text evidence="9">The sequence shown here is derived from an EMBL/GenBank/DDBJ whole genome shotgun (WGS) entry which is preliminary data.</text>
</comment>
<dbReference type="InterPro" id="IPR001764">
    <property type="entry name" value="Glyco_hydro_3_N"/>
</dbReference>
<feature type="signal peptide" evidence="7">
    <location>
        <begin position="1"/>
        <end position="35"/>
    </location>
</feature>
<sequence length="461" mass="49890">MNHSKSHSNTILTHLAKRYMLLLILSLCVLLTACGQTNTSATSPESNSGTSDSASPSPESNNNPTNGEGNGADSDTDEDTQTESDQVTPPQEEQDPVKEQLSQLSLEEKIGQMILAGVQGTELDDQGKKMISDQKVGGIIFYANNVTTLDATAKFIQSIKQANRSNPVPIFMSVDQEGGKVSRMPDSVESIPSNRTVGDTNQAKLAETMGQLLARQVKLVGFNLDFAPVLDVNSNPKNPVIGDRSFGSSADLVAKMGVAEMKGLRSEGVIPVVKHFPGHGDTSVDSHLDLPVVNKTLKQLAELEWIPFQAAVKEQAEAVMVAHILFPKLDPDHPASLSDVIIGEHLRGKFGYDGVVITDDLSMGAIAKNYKLNEAAITTVQAGSDILLVAHSYESAKTIFDTLLNAVRSGKIAESRIDESVYRILSLKQHYKLSDEQQASGNLKQLNADIKDWRNEVNMQK</sequence>
<dbReference type="Gene3D" id="3.20.20.300">
    <property type="entry name" value="Glycoside hydrolase, family 3, N-terminal domain"/>
    <property type="match status" value="1"/>
</dbReference>
<evidence type="ECO:0000256" key="1">
    <source>
        <dbReference type="ARBA" id="ARBA00001231"/>
    </source>
</evidence>
<reference evidence="9" key="1">
    <citation type="submission" date="2023-07" db="EMBL/GenBank/DDBJ databases">
        <title>Sorghum-associated microbial communities from plants grown in Nebraska, USA.</title>
        <authorList>
            <person name="Schachtman D."/>
        </authorList>
    </citation>
    <scope>NUCLEOTIDE SEQUENCE</scope>
    <source>
        <strain evidence="9">BE80</strain>
    </source>
</reference>
<evidence type="ECO:0000256" key="6">
    <source>
        <dbReference type="SAM" id="MobiDB-lite"/>
    </source>
</evidence>
<dbReference type="SUPFAM" id="SSF51445">
    <property type="entry name" value="(Trans)glycosidases"/>
    <property type="match status" value="1"/>
</dbReference>
<dbReference type="Proteomes" id="UP001254832">
    <property type="component" value="Unassembled WGS sequence"/>
</dbReference>
<dbReference type="PANTHER" id="PTHR30480">
    <property type="entry name" value="BETA-HEXOSAMINIDASE-RELATED"/>
    <property type="match status" value="1"/>
</dbReference>
<name>A0AAP5H014_PAEAM</name>
<evidence type="ECO:0000256" key="5">
    <source>
        <dbReference type="ARBA" id="ARBA00023295"/>
    </source>
</evidence>
<evidence type="ECO:0000256" key="3">
    <source>
        <dbReference type="ARBA" id="ARBA00012663"/>
    </source>
</evidence>
<dbReference type="InterPro" id="IPR017853">
    <property type="entry name" value="GH"/>
</dbReference>
<organism evidence="9 10">
    <name type="scientific">Paenibacillus amylolyticus</name>
    <dbReference type="NCBI Taxonomy" id="1451"/>
    <lineage>
        <taxon>Bacteria</taxon>
        <taxon>Bacillati</taxon>
        <taxon>Bacillota</taxon>
        <taxon>Bacilli</taxon>
        <taxon>Bacillales</taxon>
        <taxon>Paenibacillaceae</taxon>
        <taxon>Paenibacillus</taxon>
    </lineage>
</organism>
<comment type="similarity">
    <text evidence="2">Belongs to the glycosyl hydrolase 3 family.</text>
</comment>
<gene>
    <name evidence="9" type="ORF">J2W91_002281</name>
</gene>
<dbReference type="InterPro" id="IPR050226">
    <property type="entry name" value="NagZ_Beta-hexosaminidase"/>
</dbReference>
<accession>A0AAP5H014</accession>
<dbReference type="GO" id="GO:0005975">
    <property type="term" value="P:carbohydrate metabolic process"/>
    <property type="evidence" value="ECO:0007669"/>
    <property type="project" value="InterPro"/>
</dbReference>
<evidence type="ECO:0000256" key="4">
    <source>
        <dbReference type="ARBA" id="ARBA00022801"/>
    </source>
</evidence>
<evidence type="ECO:0000259" key="8">
    <source>
        <dbReference type="Pfam" id="PF00933"/>
    </source>
</evidence>
<feature type="compositionally biased region" description="Low complexity" evidence="6">
    <location>
        <begin position="46"/>
        <end position="73"/>
    </location>
</feature>
<evidence type="ECO:0000256" key="7">
    <source>
        <dbReference type="SAM" id="SignalP"/>
    </source>
</evidence>